<gene>
    <name evidence="3" type="ORF">MNBD_DELTA01-774</name>
</gene>
<accession>A0A3B0RKX3</accession>
<dbReference type="InterPro" id="IPR008457">
    <property type="entry name" value="Cu-R_CopD_dom"/>
</dbReference>
<organism evidence="3">
    <name type="scientific">hydrothermal vent metagenome</name>
    <dbReference type="NCBI Taxonomy" id="652676"/>
    <lineage>
        <taxon>unclassified sequences</taxon>
        <taxon>metagenomes</taxon>
        <taxon>ecological metagenomes</taxon>
    </lineage>
</organism>
<name>A0A3B0RKX3_9ZZZZ</name>
<protein>
    <recommendedName>
        <fullName evidence="2">Copper resistance protein D domain-containing protein</fullName>
    </recommendedName>
</protein>
<feature type="transmembrane region" description="Helical" evidence="1">
    <location>
        <begin position="94"/>
        <end position="115"/>
    </location>
</feature>
<dbReference type="Pfam" id="PF05425">
    <property type="entry name" value="CopD"/>
    <property type="match status" value="1"/>
</dbReference>
<feature type="transmembrane region" description="Helical" evidence="1">
    <location>
        <begin position="53"/>
        <end position="74"/>
    </location>
</feature>
<feature type="transmembrane region" description="Helical" evidence="1">
    <location>
        <begin position="6"/>
        <end position="32"/>
    </location>
</feature>
<reference evidence="3" key="1">
    <citation type="submission" date="2018-06" db="EMBL/GenBank/DDBJ databases">
        <authorList>
            <person name="Zhirakovskaya E."/>
        </authorList>
    </citation>
    <scope>NUCLEOTIDE SEQUENCE</scope>
</reference>
<feature type="transmembrane region" description="Helical" evidence="1">
    <location>
        <begin position="136"/>
        <end position="154"/>
    </location>
</feature>
<evidence type="ECO:0000313" key="3">
    <source>
        <dbReference type="EMBL" id="VAV84145.1"/>
    </source>
</evidence>
<keyword evidence="1" id="KW-0472">Membrane</keyword>
<dbReference type="GO" id="GO:0016020">
    <property type="term" value="C:membrane"/>
    <property type="evidence" value="ECO:0007669"/>
    <property type="project" value="InterPro"/>
</dbReference>
<sequence>MFKLSLYLHIISAMFWIGGMLFITLVIAPYLSTIEDRRQRSAIYQVVGKKFRSIAWIAIIIMLVTGPINLYYIGVTPSVLFDIDFARSSFGMAIWLKILVIILLLISSLAHDFWLGPKARNSPNFSKIAKIMGRSNLLLALIIALLAVFIRAGGL</sequence>
<keyword evidence="1" id="KW-1133">Transmembrane helix</keyword>
<keyword evidence="1" id="KW-0812">Transmembrane</keyword>
<evidence type="ECO:0000256" key="1">
    <source>
        <dbReference type="SAM" id="Phobius"/>
    </source>
</evidence>
<feature type="domain" description="Copper resistance protein D" evidence="2">
    <location>
        <begin position="49"/>
        <end position="148"/>
    </location>
</feature>
<dbReference type="AlphaFoldDB" id="A0A3B0RKX3"/>
<dbReference type="EMBL" id="UOEA01000060">
    <property type="protein sequence ID" value="VAV84145.1"/>
    <property type="molecule type" value="Genomic_DNA"/>
</dbReference>
<evidence type="ECO:0000259" key="2">
    <source>
        <dbReference type="Pfam" id="PF05425"/>
    </source>
</evidence>
<proteinExistence type="predicted"/>